<reference evidence="17 18" key="3">
    <citation type="journal article" date="2010" name="Sequencing">
        <title>Complete Genome Sequence of Rothia mucilaginosa DY-18: A Clinical Isolate with Dense Meshwork-Like Structures from a Persistent Apical Periodontitis Lesion.</title>
        <authorList>
            <person name="Yamane K."/>
            <person name="Nambu T."/>
            <person name="Yamanaka T."/>
            <person name="Mashimo C."/>
            <person name="Sugimori C."/>
            <person name="Leung K.-P."/>
            <person name="Fukushima H."/>
        </authorList>
    </citation>
    <scope>NUCLEOTIDE SEQUENCE [LARGE SCALE GENOMIC DNA]</scope>
    <source>
        <strain evidence="17 18">DY-18</strain>
    </source>
</reference>
<comment type="subcellular location">
    <subcellularLocation>
        <location evidence="1 13">Cytoplasm</location>
    </subcellularLocation>
</comment>
<dbReference type="Gene3D" id="3.40.50.300">
    <property type="entry name" value="P-loop containing nucleotide triphosphate hydrolases"/>
    <property type="match status" value="2"/>
</dbReference>
<name>D2NP15_ROTMD</name>
<feature type="compositionally biased region" description="Basic residues" evidence="14">
    <location>
        <begin position="16"/>
        <end position="27"/>
    </location>
</feature>
<dbReference type="Gene3D" id="3.30.2060.10">
    <property type="entry name" value="Penicillin-binding protein 1b domain"/>
    <property type="match status" value="1"/>
</dbReference>
<dbReference type="InterPro" id="IPR014001">
    <property type="entry name" value="Helicase_ATP-bd"/>
</dbReference>
<evidence type="ECO:0000256" key="4">
    <source>
        <dbReference type="ARBA" id="ARBA00022763"/>
    </source>
</evidence>
<dbReference type="GO" id="GO:0005524">
    <property type="term" value="F:ATP binding"/>
    <property type="evidence" value="ECO:0007669"/>
    <property type="project" value="UniProtKB-UniRule"/>
</dbReference>
<dbReference type="FunFam" id="3.40.50.300:FF:000546">
    <property type="entry name" value="Transcription-repair-coupling factor"/>
    <property type="match status" value="1"/>
</dbReference>
<dbReference type="EC" id="3.6.4.-" evidence="13"/>
<evidence type="ECO:0000313" key="18">
    <source>
        <dbReference type="Proteomes" id="UP000001883"/>
    </source>
</evidence>
<dbReference type="GO" id="GO:0000716">
    <property type="term" value="P:transcription-coupled nucleotide-excision repair, DNA damage recognition"/>
    <property type="evidence" value="ECO:0007669"/>
    <property type="project" value="UniProtKB-UniRule"/>
</dbReference>
<dbReference type="GO" id="GO:0016787">
    <property type="term" value="F:hydrolase activity"/>
    <property type="evidence" value="ECO:0007669"/>
    <property type="project" value="UniProtKB-KW"/>
</dbReference>
<dbReference type="InterPro" id="IPR036101">
    <property type="entry name" value="CarD-like/TRCF_RID_sf"/>
</dbReference>
<dbReference type="Gene3D" id="3.90.1150.50">
    <property type="entry name" value="Transcription-repair-coupling factor, D7 domain"/>
    <property type="match status" value="1"/>
</dbReference>
<reference evidence="18" key="1">
    <citation type="submission" date="2009-07" db="EMBL/GenBank/DDBJ databases">
        <title>Complete genome sequence of Rothia mucilaginosa DJ.</title>
        <authorList>
            <person name="Yamane K."/>
            <person name="Nambu T."/>
            <person name="Mashimo C."/>
            <person name="Sugimori C."/>
            <person name="Yamanaka T."/>
            <person name="Leung K."/>
            <person name="Fukushima H."/>
        </authorList>
    </citation>
    <scope>NUCLEOTIDE SEQUENCE [LARGE SCALE GENOMIC DNA]</scope>
    <source>
        <strain evidence="18">DY-18</strain>
    </source>
</reference>
<keyword evidence="2 13" id="KW-0963">Cytoplasm</keyword>
<evidence type="ECO:0000256" key="13">
    <source>
        <dbReference type="HAMAP-Rule" id="MF_00969"/>
    </source>
</evidence>
<dbReference type="Pfam" id="PF00271">
    <property type="entry name" value="Helicase_C"/>
    <property type="match status" value="1"/>
</dbReference>
<dbReference type="SUPFAM" id="SSF141259">
    <property type="entry name" value="CarD-like"/>
    <property type="match status" value="1"/>
</dbReference>
<dbReference type="InterPro" id="IPR041471">
    <property type="entry name" value="UvrB_inter"/>
</dbReference>
<dbReference type="InterPro" id="IPR005118">
    <property type="entry name" value="TRCF_C"/>
</dbReference>
<evidence type="ECO:0000256" key="2">
    <source>
        <dbReference type="ARBA" id="ARBA00022490"/>
    </source>
</evidence>
<reference evidence="17 18" key="2">
    <citation type="journal article" date="2010" name="J Osaka Dent Univ">
        <title>Isolation and identification of Rothia mucilaginosa from persistent apical periodontitis lesions.</title>
        <authorList>
            <person name="Yamane K."/>
            <person name="Yoshida M."/>
            <person name="Fujihira T."/>
            <person name="Baba T."/>
            <person name="Tsuji N."/>
            <person name="Hayashi H."/>
            <person name="Sugimori C."/>
            <person name="Yamanaka T."/>
            <person name="Mashimo C."/>
            <person name="Nambu T."/>
            <person name="Kawai H."/>
            <person name="Fukushima H."/>
        </authorList>
    </citation>
    <scope>NUCLEOTIDE SEQUENCE [LARGE SCALE GENOMIC DNA]</scope>
    <source>
        <strain evidence="17 18">DY-18</strain>
    </source>
</reference>
<evidence type="ECO:0000256" key="14">
    <source>
        <dbReference type="SAM" id="MobiDB-lite"/>
    </source>
</evidence>
<dbReference type="eggNOG" id="COG1197">
    <property type="taxonomic scope" value="Bacteria"/>
</dbReference>
<evidence type="ECO:0000256" key="12">
    <source>
        <dbReference type="ARBA" id="ARBA00070128"/>
    </source>
</evidence>
<keyword evidence="4 13" id="KW-0227">DNA damage</keyword>
<keyword evidence="9 13" id="KW-0234">DNA repair</keyword>
<feature type="compositionally biased region" description="Basic residues" evidence="14">
    <location>
        <begin position="53"/>
        <end position="67"/>
    </location>
</feature>
<keyword evidence="18" id="KW-1185">Reference proteome</keyword>
<dbReference type="Pfam" id="PF17757">
    <property type="entry name" value="UvrB_inter"/>
    <property type="match status" value="1"/>
</dbReference>
<dbReference type="InterPro" id="IPR027417">
    <property type="entry name" value="P-loop_NTPase"/>
</dbReference>
<feature type="domain" description="Helicase ATP-binding" evidence="15">
    <location>
        <begin position="788"/>
        <end position="949"/>
    </location>
</feature>
<keyword evidence="7 13" id="KW-0067">ATP-binding</keyword>
<protein>
    <recommendedName>
        <fullName evidence="12 13">Transcription-repair-coupling factor</fullName>
        <shortName evidence="13">TRCF</shortName>
        <ecNumber evidence="13">3.6.4.-</ecNumber>
    </recommendedName>
</protein>
<dbReference type="KEGG" id="rmu:RMDY18_15510"/>
<organism evidence="17 18">
    <name type="scientific">Rothia mucilaginosa (strain DY-18)</name>
    <name type="common">Stomatococcus mucilaginosus</name>
    <dbReference type="NCBI Taxonomy" id="680646"/>
    <lineage>
        <taxon>Bacteria</taxon>
        <taxon>Bacillati</taxon>
        <taxon>Actinomycetota</taxon>
        <taxon>Actinomycetes</taxon>
        <taxon>Micrococcales</taxon>
        <taxon>Micrococcaceae</taxon>
        <taxon>Rothia</taxon>
    </lineage>
</organism>
<dbReference type="Pfam" id="PF00270">
    <property type="entry name" value="DEAD"/>
    <property type="match status" value="1"/>
</dbReference>
<dbReference type="Pfam" id="PF03461">
    <property type="entry name" value="TRCF"/>
    <property type="match status" value="1"/>
</dbReference>
<evidence type="ECO:0000256" key="6">
    <source>
        <dbReference type="ARBA" id="ARBA00022806"/>
    </source>
</evidence>
<keyword evidence="6" id="KW-0347">Helicase</keyword>
<evidence type="ECO:0000256" key="1">
    <source>
        <dbReference type="ARBA" id="ARBA00004496"/>
    </source>
</evidence>
<dbReference type="PANTHER" id="PTHR47964:SF1">
    <property type="entry name" value="ATP-DEPENDENT DNA HELICASE HOMOLOG RECG, CHLOROPLASTIC"/>
    <property type="match status" value="1"/>
</dbReference>
<dbReference type="SUPFAM" id="SSF143517">
    <property type="entry name" value="TRCF domain-like"/>
    <property type="match status" value="1"/>
</dbReference>
<comment type="similarity">
    <text evidence="11 13">In the C-terminal section; belongs to the helicase family. RecG subfamily.</text>
</comment>
<dbReference type="InterPro" id="IPR003711">
    <property type="entry name" value="CarD-like/TRCF_RID"/>
</dbReference>
<dbReference type="CDD" id="cd17991">
    <property type="entry name" value="DEXHc_TRCF"/>
    <property type="match status" value="1"/>
</dbReference>
<feature type="region of interest" description="Disordered" evidence="14">
    <location>
        <begin position="1"/>
        <end position="97"/>
    </location>
</feature>
<gene>
    <name evidence="13" type="primary">mfd</name>
    <name evidence="17" type="ordered locus">RMDY18_15510</name>
</gene>
<dbReference type="Gene3D" id="2.40.10.170">
    <property type="match status" value="1"/>
</dbReference>
<dbReference type="PROSITE" id="PS51192">
    <property type="entry name" value="HELICASE_ATP_BIND_1"/>
    <property type="match status" value="1"/>
</dbReference>
<dbReference type="SMART" id="SM00487">
    <property type="entry name" value="DEXDc"/>
    <property type="match status" value="1"/>
</dbReference>
<evidence type="ECO:0000256" key="7">
    <source>
        <dbReference type="ARBA" id="ARBA00022840"/>
    </source>
</evidence>
<dbReference type="GO" id="GO:0006355">
    <property type="term" value="P:regulation of DNA-templated transcription"/>
    <property type="evidence" value="ECO:0007669"/>
    <property type="project" value="UniProtKB-UniRule"/>
</dbReference>
<dbReference type="InterPro" id="IPR037235">
    <property type="entry name" value="TRCF-like_C_D7"/>
</dbReference>
<dbReference type="Proteomes" id="UP000001883">
    <property type="component" value="Chromosome"/>
</dbReference>
<dbReference type="PROSITE" id="PS51194">
    <property type="entry name" value="HELICASE_CTER"/>
    <property type="match status" value="1"/>
</dbReference>
<comment type="similarity">
    <text evidence="10 13">In the N-terminal section; belongs to the UvrB family.</text>
</comment>
<evidence type="ECO:0000256" key="9">
    <source>
        <dbReference type="ARBA" id="ARBA00023204"/>
    </source>
</evidence>
<proteinExistence type="inferred from homology"/>
<dbReference type="FunFam" id="3.40.50.300:FF:000300">
    <property type="entry name" value="Transcription-repair-coupling factor"/>
    <property type="match status" value="1"/>
</dbReference>
<evidence type="ECO:0000259" key="15">
    <source>
        <dbReference type="PROSITE" id="PS51192"/>
    </source>
</evidence>
<dbReference type="STRING" id="680646.RMDY18_15510"/>
<evidence type="ECO:0000256" key="5">
    <source>
        <dbReference type="ARBA" id="ARBA00022801"/>
    </source>
</evidence>
<feature type="domain" description="Helicase C-terminal" evidence="16">
    <location>
        <begin position="974"/>
        <end position="1124"/>
    </location>
</feature>
<evidence type="ECO:0000259" key="16">
    <source>
        <dbReference type="PROSITE" id="PS51194"/>
    </source>
</evidence>
<accession>D2NP15</accession>
<keyword evidence="3 13" id="KW-0547">Nucleotide-binding</keyword>
<dbReference type="InterPro" id="IPR004576">
    <property type="entry name" value="Mfd"/>
</dbReference>
<evidence type="ECO:0000256" key="11">
    <source>
        <dbReference type="ARBA" id="ARBA00061399"/>
    </source>
</evidence>
<dbReference type="EMBL" id="AP011540">
    <property type="protein sequence ID" value="BAI65383.1"/>
    <property type="molecule type" value="Genomic_DNA"/>
</dbReference>
<comment type="function">
    <text evidence="13">Couples transcription and DNA repair by recognizing RNA polymerase (RNAP) stalled at DNA lesions. Mediates ATP-dependent release of RNAP and its truncated transcript from the DNA, and recruitment of nucleotide excision repair machinery to the damaged site.</text>
</comment>
<dbReference type="InterPro" id="IPR001650">
    <property type="entry name" value="Helicase_C-like"/>
</dbReference>
<dbReference type="GO" id="GO:0005737">
    <property type="term" value="C:cytoplasm"/>
    <property type="evidence" value="ECO:0007669"/>
    <property type="project" value="UniProtKB-SubCell"/>
</dbReference>
<dbReference type="GO" id="GO:0003684">
    <property type="term" value="F:damaged DNA binding"/>
    <property type="evidence" value="ECO:0007669"/>
    <property type="project" value="InterPro"/>
</dbReference>
<dbReference type="HOGENOM" id="CLU_005122_2_0_11"/>
<dbReference type="InterPro" id="IPR011545">
    <property type="entry name" value="DEAD/DEAH_box_helicase_dom"/>
</dbReference>
<dbReference type="GO" id="GO:0003678">
    <property type="term" value="F:DNA helicase activity"/>
    <property type="evidence" value="ECO:0007669"/>
    <property type="project" value="TreeGrafter"/>
</dbReference>
<dbReference type="PANTHER" id="PTHR47964">
    <property type="entry name" value="ATP-DEPENDENT DNA HELICASE HOMOLOG RECG, CHLOROPLASTIC"/>
    <property type="match status" value="1"/>
</dbReference>
<evidence type="ECO:0000256" key="10">
    <source>
        <dbReference type="ARBA" id="ARBA00061104"/>
    </source>
</evidence>
<dbReference type="SMART" id="SM01058">
    <property type="entry name" value="CarD_TRCF"/>
    <property type="match status" value="1"/>
</dbReference>
<dbReference type="Pfam" id="PF02559">
    <property type="entry name" value="CarD_TRCF_RID"/>
    <property type="match status" value="1"/>
</dbReference>
<dbReference type="Gene3D" id="3.40.50.11180">
    <property type="match status" value="1"/>
</dbReference>
<evidence type="ECO:0000256" key="3">
    <source>
        <dbReference type="ARBA" id="ARBA00022741"/>
    </source>
</evidence>
<sequence length="1330" mass="146060">MKATIGCKKLYLQPKKPTKEKCHKKQSRPTIEKPRTSPKSAHKMPQNKTPGHPTRHHLTPTTRRHPPPAKPPEPRTADSGEPVSTTRKATAQPLEAPLHPLLKTLNQLSNWAAIRTAASAQPTERSARTLIGAVAGTHAALIADISTAVRDTTAEALSLIIAPTDRQAEDLAAALRSYLPAADIALFPAWETLPHERLSPRSDTVGRRLQVLRAMTGDADKRPQVVIAPVRAVIQPIVTGIEKLEPVHLVRGEEYPFKDVVRGLNDAAYSRVDLVAKRGEYAVRGGIIDVFPPTATTPVRLEFFGDELDEMRHFSVADQRTLSGGEELTELTLLPCRELLITPEVMSRAARLKADYPAAAAMLEKIAGGIYVEGMESLTPLLIESMNTLTELLPAGSMIINVEPERVRARAEDLVATNEEFLAAAWDTSAEADAVAPIDLGQLRMSDSGFRTIDQTTAQALEAKLSWWEITELVTDADLLEDAAGALQNQNIADAIEDGIDTYTVNATPATAFNGSVERMLSQVGDLIRQQWTVLALTNGRGSTDRLIDLFHSGEGAPAVPAARRTSLEADPAGKLEHGIVEVCEAPASAGFLVEEAKLAVFTEAELLGRRGTYAPRGAAGQKFKTRRRRNAVDPLALNPGDYVVHERHGIGRFVEMTSRPVAGASPVNGVQPMKEYLVIEYAPAKRGGAPDRLFVPSDQLDLISNYVGGENPSLSKMGGSDWAKTKSRARKAVKEIAADLVKLYSARQASRGHAFAADTPWQRELEESFPYNETPDQLTAIHEVKEDMEKEIPMDRLISGDVGFGKTEVAVRAAFKAVQDGKQVAVLVPTTLLAQQHYETFSERFSGFPVKIRVLSRFQKAKETRQITEEIASGAVDVVIGTHRILSDSVVFKDLGLVIIDEEQRFGVEHKEKLKQMRTNVDVLAMSATPIPRTLEMSLTGIRETSTLATAPEERHPVLTFVGPRTDSQITAAIRREIMREGQVFFVHNRVADIDDVAAEIGKLVPEARIATAHGRMSESRLEQIIVDFWERRFDVLVCTTIVETGLDISNANTLIVDHAQNYGLSQLHQLRGRVGRGRERAYAYFLYPVDKTLGEIAHERLKAVATHNELGAGLQLAMKDLEIRGAGNLLGGEQSGHIAGVGFDLYLRLVGEAVANYRGEKEEREVETKIDLPVNAHIPHTYIDSERLRLQAYRQIAAADTEEKIAEAREELVDRYGELPDAVENLLAVATVRMHARAAGIHEMVVLGPKVRVVTATPLPESRQMRLKRVYPGSTHAQPKGMDTWLTLVPRPKTMPVGGKDLVDGAMLQWAEKFINSIYSEKPQALEE</sequence>
<dbReference type="InterPro" id="IPR047112">
    <property type="entry name" value="RecG/Mfd"/>
</dbReference>
<dbReference type="SMART" id="SM00490">
    <property type="entry name" value="HELICc"/>
    <property type="match status" value="1"/>
</dbReference>
<dbReference type="HAMAP" id="MF_00969">
    <property type="entry name" value="TRCF"/>
    <property type="match status" value="1"/>
</dbReference>
<dbReference type="SMART" id="SM00982">
    <property type="entry name" value="TRCF"/>
    <property type="match status" value="1"/>
</dbReference>
<evidence type="ECO:0000313" key="17">
    <source>
        <dbReference type="EMBL" id="BAI65383.1"/>
    </source>
</evidence>
<keyword evidence="8 13" id="KW-0238">DNA-binding</keyword>
<evidence type="ECO:0000256" key="8">
    <source>
        <dbReference type="ARBA" id="ARBA00023125"/>
    </source>
</evidence>
<dbReference type="SUPFAM" id="SSF52540">
    <property type="entry name" value="P-loop containing nucleoside triphosphate hydrolases"/>
    <property type="match status" value="4"/>
</dbReference>
<keyword evidence="5 13" id="KW-0378">Hydrolase</keyword>
<dbReference type="NCBIfam" id="TIGR00580">
    <property type="entry name" value="mfd"/>
    <property type="match status" value="1"/>
</dbReference>